<evidence type="ECO:0000256" key="4">
    <source>
        <dbReference type="SAM" id="Coils"/>
    </source>
</evidence>
<reference evidence="9" key="1">
    <citation type="journal article" date="2006" name="Science">
        <title>Ancient noncoding elements conserved in the human genome.</title>
        <authorList>
            <person name="Venkatesh B."/>
            <person name="Kirkness E.F."/>
            <person name="Loh Y.H."/>
            <person name="Halpern A.L."/>
            <person name="Lee A.P."/>
            <person name="Johnson J."/>
            <person name="Dandona N."/>
            <person name="Viswanathan L.D."/>
            <person name="Tay A."/>
            <person name="Venter J.C."/>
            <person name="Strausberg R.L."/>
            <person name="Brenner S."/>
        </authorList>
    </citation>
    <scope>NUCLEOTIDE SEQUENCE [LARGE SCALE GENOMIC DNA]</scope>
</reference>
<feature type="region of interest" description="Disordered" evidence="5">
    <location>
        <begin position="309"/>
        <end position="355"/>
    </location>
</feature>
<dbReference type="SMART" id="SM00228">
    <property type="entry name" value="PDZ"/>
    <property type="match status" value="1"/>
</dbReference>
<reference evidence="9" key="3">
    <citation type="journal article" date="2014" name="Nature">
        <title>Elephant shark genome provides unique insights into gnathostome evolution.</title>
        <authorList>
            <consortium name="International Elephant Shark Genome Sequencing Consortium"/>
            <person name="Venkatesh B."/>
            <person name="Lee A.P."/>
            <person name="Ravi V."/>
            <person name="Maurya A.K."/>
            <person name="Lian M.M."/>
            <person name="Swann J.B."/>
            <person name="Ohta Y."/>
            <person name="Flajnik M.F."/>
            <person name="Sutoh Y."/>
            <person name="Kasahara M."/>
            <person name="Hoon S."/>
            <person name="Gangu V."/>
            <person name="Roy S.W."/>
            <person name="Irimia M."/>
            <person name="Korzh V."/>
            <person name="Kondrychyn I."/>
            <person name="Lim Z.W."/>
            <person name="Tay B.H."/>
            <person name="Tohari S."/>
            <person name="Kong K.W."/>
            <person name="Ho S."/>
            <person name="Lorente-Galdos B."/>
            <person name="Quilez J."/>
            <person name="Marques-Bonet T."/>
            <person name="Raney B.J."/>
            <person name="Ingham P.W."/>
            <person name="Tay A."/>
            <person name="Hillier L.W."/>
            <person name="Minx P."/>
            <person name="Boehm T."/>
            <person name="Wilson R.K."/>
            <person name="Brenner S."/>
            <person name="Warren W.C."/>
        </authorList>
    </citation>
    <scope>NUCLEOTIDE SEQUENCE [LARGE SCALE GENOMIC DNA]</scope>
</reference>
<reference evidence="8" key="4">
    <citation type="submission" date="2025-08" db="UniProtKB">
        <authorList>
            <consortium name="Ensembl"/>
        </authorList>
    </citation>
    <scope>IDENTIFICATION</scope>
</reference>
<feature type="compositionally biased region" description="Low complexity" evidence="5">
    <location>
        <begin position="1030"/>
        <end position="1039"/>
    </location>
</feature>
<feature type="region of interest" description="Disordered" evidence="5">
    <location>
        <begin position="51"/>
        <end position="80"/>
    </location>
</feature>
<dbReference type="Pfam" id="PF21022">
    <property type="entry name" value="Rap-GAP_dimer"/>
    <property type="match status" value="1"/>
</dbReference>
<feature type="compositionally biased region" description="Basic and acidic residues" evidence="5">
    <location>
        <begin position="339"/>
        <end position="349"/>
    </location>
</feature>
<feature type="compositionally biased region" description="Polar residues" evidence="5">
    <location>
        <begin position="309"/>
        <end position="321"/>
    </location>
</feature>
<dbReference type="InterPro" id="IPR035974">
    <property type="entry name" value="Rap/Ran-GAP_sf"/>
</dbReference>
<evidence type="ECO:0000259" key="7">
    <source>
        <dbReference type="PROSITE" id="PS50106"/>
    </source>
</evidence>
<dbReference type="FunFam" id="3.40.50.11210:FF:000002">
    <property type="entry name" value="Signal-induced proliferation-associated 1-like protein 1"/>
    <property type="match status" value="1"/>
</dbReference>
<evidence type="ECO:0000256" key="2">
    <source>
        <dbReference type="ARBA" id="ARBA00022553"/>
    </source>
</evidence>
<dbReference type="InterPro" id="IPR001478">
    <property type="entry name" value="PDZ"/>
</dbReference>
<evidence type="ECO:0000256" key="5">
    <source>
        <dbReference type="SAM" id="MobiDB-lite"/>
    </source>
</evidence>
<feature type="region of interest" description="Disordered" evidence="5">
    <location>
        <begin position="1076"/>
        <end position="1135"/>
    </location>
</feature>
<dbReference type="GeneTree" id="ENSGT00940000157388"/>
<evidence type="ECO:0000313" key="9">
    <source>
        <dbReference type="Proteomes" id="UP000314986"/>
    </source>
</evidence>
<dbReference type="GO" id="GO:0005096">
    <property type="term" value="F:GTPase activator activity"/>
    <property type="evidence" value="ECO:0007669"/>
    <property type="project" value="UniProtKB-KW"/>
</dbReference>
<accession>A0A4W3HIG3</accession>
<dbReference type="Gene3D" id="2.30.42.10">
    <property type="match status" value="1"/>
</dbReference>
<dbReference type="Ensembl" id="ENSCMIT00000016137.1">
    <property type="protein sequence ID" value="ENSCMIP00000015816.1"/>
    <property type="gene ID" value="ENSCMIG00000007625.1"/>
</dbReference>
<feature type="compositionally biased region" description="Low complexity" evidence="5">
    <location>
        <begin position="1231"/>
        <end position="1245"/>
    </location>
</feature>
<evidence type="ECO:0000256" key="3">
    <source>
        <dbReference type="ARBA" id="ARBA00023054"/>
    </source>
</evidence>
<feature type="region of interest" description="Disordered" evidence="5">
    <location>
        <begin position="134"/>
        <end position="155"/>
    </location>
</feature>
<keyword evidence="1" id="KW-0343">GTPase activation</keyword>
<keyword evidence="2" id="KW-0597">Phosphoprotein</keyword>
<sequence length="1564" mass="174158">MQSDDFFTRKYKVINGNMGPPCMPCKPDGSSQANGTPAMPKMGVRARISEWPPKKECTKEGASTHQNGQNDQSMEALSEENVEGIEDLEFEDTRYILEDLFSRSPHRGLHPIRQRSNSDVTISDIDSEDVLDQNAVNPNTGASLHREYGSTSSIDRQGITGDSFFAMLRGYRNENVEQRSPGPLGLSDLLRCDPGMSPSLQAATHISRAEIVRISGFDYVDNPLFFYKDRDKSFKRRLKPGTIEASLFRKLRNARSEHEALRFSFDQEENRLEKCIQLWTCHKCLAHYDVQSILFNVSEAMANRANVGQRKNTTTGASAASQHAIPGGYSANCESPTGSKEDLNSKENLDADEGDGKSNNLVLTCSYFRNEIGGEGERRIALSRANSCSFTCSESCSFESSLSSHCTNAGVSVLEVPRENQAIHREKVKRYIIEHIDLGAYYYRKYFYGKEHQNYFGTDENLGPVAVSIRREKLDESKDKDGLQYNYRIAFRTSELSTLRGAVLEDAVPSTARHGTARGLPVKEVLEYVIPEVNIQCLRVASNSPKVSEQLLKLDEQGLSFQHKVGVLYCKAGQSTEEEMYNNEAGGPVFEEFLDLLGHRVRLKGFSKYRAQLDNKTDSTGTHSLYTTYKDYEIMFHVSTMLPYTPNNRQQLLRKRHIGNDIVTIVFQEPGAIPFTPRNIRSHFQHVFVIVRVHNPCTENVCYSVAVSRSKDVPPFGPPIPKGVTFPKSAVFRDFLLAKVINAENAAHKSEKFRAMATRTRQEYLKDLAENFVTTTTVDSSVKFSFITLGAKKKEKSRPRKDAQLYSLGAIVWNVIARDFGQASDIECLLGISNEFIVLVEQESKNVVFNCSCRDVIGWTSGLMTIKIFYERGECILLSALENCADDIREIVQRLELVTRGCETTEMTLRRNGLGQLGFHVNFEGIVADVEPFGFAWKAGLRQGSRLVEICKVAVATLTHEQMIDLLRTSVTVKVVIIQPHEDGSPRRGCSELYRIPMVERNTTWHRVPTPAGQPLSRASPIQGASDRLQSQQMLQQVQTSIPRSTSFDRKLPEGVRSVQDVENAQLPQSAVSDVNQHYRNSPSNQSSSSDPGPSGSSHWRQQSDNNCSSHSSSNTLSSNASSNSDDKQFGSSDLMDPELLGLTYIKGASTDSGIDTAPCIPPSLMGTVHLAGSRSVIPSRADQMVQWVEHSEDGGTDDGQAKSYAVHNYAAAISASRATEGSTGDLSEISSHSSGSHHSGSPSPRVSKTGGSLDASKVYIVPQNSTQQIAGSLSGTYHRQAGSNKYIIGWKKSDGSPTPEESDLADCRRSVTERKGMLEENLTQECSIVNALCFFLFLPRHLYLSFPYGLKISVSGNLSPRRSLYRTLSDESICSNRRGSSYASSRSSMLEQALPNDILFSTTPPYHCTLPPRISHNPCMSGLRTEFWFSDGSLVDKSKYTDPGLMPLPDTASGLDWSNLVDAARAFEGKRRASLAGYLVVEMIDLIFHYSPNTITGKVNQLETILMQLQDDLRKEKEDKEMLQVEVHHLRQDNIRLQEESQTAAAQLRKFTEWFFNTIDKKS</sequence>
<feature type="compositionally biased region" description="Low complexity" evidence="5">
    <location>
        <begin position="1081"/>
        <end position="1124"/>
    </location>
</feature>
<evidence type="ECO:0000313" key="8">
    <source>
        <dbReference type="Ensembl" id="ENSCMIP00000015816.1"/>
    </source>
</evidence>
<dbReference type="InterPro" id="IPR050989">
    <property type="entry name" value="Rap1_Ran_GAP"/>
</dbReference>
<feature type="domain" description="Rap-GAP" evidence="6">
    <location>
        <begin position="551"/>
        <end position="768"/>
    </location>
</feature>
<dbReference type="Pfam" id="PF00595">
    <property type="entry name" value="PDZ"/>
    <property type="match status" value="1"/>
</dbReference>
<dbReference type="InterPro" id="IPR021818">
    <property type="entry name" value="SIPA1L_C"/>
</dbReference>
<dbReference type="InterPro" id="IPR000331">
    <property type="entry name" value="Rap/Ran_GAP_dom"/>
</dbReference>
<evidence type="ECO:0000259" key="6">
    <source>
        <dbReference type="PROSITE" id="PS50085"/>
    </source>
</evidence>
<dbReference type="Proteomes" id="UP000314986">
    <property type="component" value="Unassembled WGS sequence"/>
</dbReference>
<proteinExistence type="predicted"/>
<dbReference type="InterPro" id="IPR036034">
    <property type="entry name" value="PDZ_sf"/>
</dbReference>
<evidence type="ECO:0000256" key="1">
    <source>
        <dbReference type="ARBA" id="ARBA00022468"/>
    </source>
</evidence>
<dbReference type="PANTHER" id="PTHR15711">
    <property type="entry name" value="RAP GTPASE-ACTIVATING PROTEIN"/>
    <property type="match status" value="1"/>
</dbReference>
<dbReference type="Pfam" id="PF02145">
    <property type="entry name" value="Rap_GAP"/>
    <property type="match status" value="1"/>
</dbReference>
<dbReference type="PROSITE" id="PS50085">
    <property type="entry name" value="RAPGAP"/>
    <property type="match status" value="1"/>
</dbReference>
<feature type="domain" description="PDZ" evidence="7">
    <location>
        <begin position="906"/>
        <end position="982"/>
    </location>
</feature>
<feature type="compositionally biased region" description="Polar residues" evidence="5">
    <location>
        <begin position="1217"/>
        <end position="1230"/>
    </location>
</feature>
<dbReference type="PANTHER" id="PTHR15711:SF7">
    <property type="entry name" value="SIGNAL-INDUCED PROLIFERATION-ASSOCIATED 1-LIKE PROTEIN 2"/>
    <property type="match status" value="1"/>
</dbReference>
<feature type="region of interest" description="Disordered" evidence="5">
    <location>
        <begin position="1217"/>
        <end position="1252"/>
    </location>
</feature>
<dbReference type="GO" id="GO:0051056">
    <property type="term" value="P:regulation of small GTPase mediated signal transduction"/>
    <property type="evidence" value="ECO:0007669"/>
    <property type="project" value="InterPro"/>
</dbReference>
<feature type="compositionally biased region" description="Polar residues" evidence="5">
    <location>
        <begin position="61"/>
        <end position="75"/>
    </location>
</feature>
<dbReference type="Gene3D" id="6.10.140.210">
    <property type="match status" value="1"/>
</dbReference>
<protein>
    <submittedName>
        <fullName evidence="8">Signal-induced proliferation-associated 1 like 2</fullName>
    </submittedName>
</protein>
<keyword evidence="3 4" id="KW-0175">Coiled coil</keyword>
<dbReference type="CDD" id="cd06745">
    <property type="entry name" value="PDZ_SIPA1-like"/>
    <property type="match status" value="1"/>
</dbReference>
<dbReference type="GO" id="GO:0005737">
    <property type="term" value="C:cytoplasm"/>
    <property type="evidence" value="ECO:0007669"/>
    <property type="project" value="TreeGrafter"/>
</dbReference>
<dbReference type="SUPFAM" id="SSF111347">
    <property type="entry name" value="Rap/Ran-GAP"/>
    <property type="match status" value="1"/>
</dbReference>
<dbReference type="PROSITE" id="PS50106">
    <property type="entry name" value="PDZ"/>
    <property type="match status" value="1"/>
</dbReference>
<reference evidence="9" key="2">
    <citation type="journal article" date="2007" name="PLoS Biol.">
        <title>Survey sequencing and comparative analysis of the elephant shark (Callorhinchus milii) genome.</title>
        <authorList>
            <person name="Venkatesh B."/>
            <person name="Kirkness E.F."/>
            <person name="Loh Y.H."/>
            <person name="Halpern A.L."/>
            <person name="Lee A.P."/>
            <person name="Johnson J."/>
            <person name="Dandona N."/>
            <person name="Viswanathan L.D."/>
            <person name="Tay A."/>
            <person name="Venter J.C."/>
            <person name="Strausberg R.L."/>
            <person name="Brenner S."/>
        </authorList>
    </citation>
    <scope>NUCLEOTIDE SEQUENCE [LARGE SCALE GENOMIC DNA]</scope>
</reference>
<dbReference type="SUPFAM" id="SSF50156">
    <property type="entry name" value="PDZ domain-like"/>
    <property type="match status" value="1"/>
</dbReference>
<name>A0A4W3HIG3_CALMI</name>
<feature type="region of interest" description="Disordered" evidence="5">
    <location>
        <begin position="1005"/>
        <end position="1051"/>
    </location>
</feature>
<reference evidence="8" key="5">
    <citation type="submission" date="2025-09" db="UniProtKB">
        <authorList>
            <consortium name="Ensembl"/>
        </authorList>
    </citation>
    <scope>IDENTIFICATION</scope>
</reference>
<gene>
    <name evidence="8" type="primary">LOC103179256</name>
</gene>
<organism evidence="8 9">
    <name type="scientific">Callorhinchus milii</name>
    <name type="common">Ghost shark</name>
    <dbReference type="NCBI Taxonomy" id="7868"/>
    <lineage>
        <taxon>Eukaryota</taxon>
        <taxon>Metazoa</taxon>
        <taxon>Chordata</taxon>
        <taxon>Craniata</taxon>
        <taxon>Vertebrata</taxon>
        <taxon>Chondrichthyes</taxon>
        <taxon>Holocephali</taxon>
        <taxon>Chimaeriformes</taxon>
        <taxon>Callorhinchidae</taxon>
        <taxon>Callorhinchus</taxon>
    </lineage>
</organism>
<dbReference type="Gene3D" id="3.40.50.11210">
    <property type="entry name" value="Rap/Ran-GAP"/>
    <property type="match status" value="1"/>
</dbReference>
<dbReference type="Pfam" id="PF11881">
    <property type="entry name" value="SPAR_C"/>
    <property type="match status" value="1"/>
</dbReference>
<feature type="coiled-coil region" evidence="4">
    <location>
        <begin position="1500"/>
        <end position="1541"/>
    </location>
</feature>
<keyword evidence="9" id="KW-1185">Reference proteome</keyword>